<evidence type="ECO:0000313" key="10">
    <source>
        <dbReference type="Proteomes" id="UP001630127"/>
    </source>
</evidence>
<dbReference type="Proteomes" id="UP001630127">
    <property type="component" value="Unassembled WGS sequence"/>
</dbReference>
<keyword evidence="2" id="KW-0805">Transcription regulation</keyword>
<evidence type="ECO:0000256" key="7">
    <source>
        <dbReference type="SAM" id="MobiDB-lite"/>
    </source>
</evidence>
<comment type="subcellular location">
    <subcellularLocation>
        <location evidence="1">Nucleus</location>
    </subcellularLocation>
</comment>
<feature type="region of interest" description="Disordered" evidence="7">
    <location>
        <begin position="1"/>
        <end position="89"/>
    </location>
</feature>
<sequence length="528" mass="59675">MRLKIKPVQPSPSPQVQQNQENHHVSADQQVLKKEVVEEEGQGRGWLLLPDGNNPKIAIPENNNNIIRPPELSPTTPSGSQYLGKRKRKPKEFIDEISPIIFRRRKKKQQPSVSTSDQAIPDDGGKHSSRQEKSTVDGSIDPVQVKPPTLIRAEEVQSSLGNEYPSFVKLLVRSHVGSCFWMGLPVPFCKRHLPRKVITVVLENESGEQFEIKYISEKTGLSAGWRKFVAAHKLVEGDVLIFQLIGPTTFKVLVIRANDLTEVDGALSLLNLEALAKQVEGTVDVTNKKKKRPKSLPLTVVHKKKQKAGMSKLLPRLGRMEEHSGNDSDEVASEVLESSKFSVDAVRFKDVKNFEDFHIMVNGVCIDSELPEHVRRKYYELCYSKNVFLHERFLQGLHCNLAAGIIFEAVSTADAIKACKVTTSRKEFDKWEKSLRSFELLGMNVGFLRARLRRLLSLAFDGEGALETKRYWEVITEQACTEDEIINLESKLVELKESCGKLDAEIETLKPRAESYEIMFQEEVNAPW</sequence>
<evidence type="ECO:0000256" key="2">
    <source>
        <dbReference type="ARBA" id="ARBA00023015"/>
    </source>
</evidence>
<feature type="region of interest" description="Disordered" evidence="7">
    <location>
        <begin position="104"/>
        <end position="144"/>
    </location>
</feature>
<organism evidence="9 10">
    <name type="scientific">Cinchona calisaya</name>
    <dbReference type="NCBI Taxonomy" id="153742"/>
    <lineage>
        <taxon>Eukaryota</taxon>
        <taxon>Viridiplantae</taxon>
        <taxon>Streptophyta</taxon>
        <taxon>Embryophyta</taxon>
        <taxon>Tracheophyta</taxon>
        <taxon>Spermatophyta</taxon>
        <taxon>Magnoliopsida</taxon>
        <taxon>eudicotyledons</taxon>
        <taxon>Gunneridae</taxon>
        <taxon>Pentapetalae</taxon>
        <taxon>asterids</taxon>
        <taxon>lamiids</taxon>
        <taxon>Gentianales</taxon>
        <taxon>Rubiaceae</taxon>
        <taxon>Cinchonoideae</taxon>
        <taxon>Cinchoneae</taxon>
        <taxon>Cinchona</taxon>
    </lineage>
</organism>
<dbReference type="CDD" id="cd10017">
    <property type="entry name" value="B3_DNA"/>
    <property type="match status" value="1"/>
</dbReference>
<dbReference type="PROSITE" id="PS50863">
    <property type="entry name" value="B3"/>
    <property type="match status" value="1"/>
</dbReference>
<dbReference type="InterPro" id="IPR003340">
    <property type="entry name" value="B3_DNA-bd"/>
</dbReference>
<dbReference type="Gene3D" id="2.40.330.10">
    <property type="entry name" value="DNA-binding pseudobarrel domain"/>
    <property type="match status" value="1"/>
</dbReference>
<dbReference type="Pfam" id="PF02362">
    <property type="entry name" value="B3"/>
    <property type="match status" value="1"/>
</dbReference>
<keyword evidence="6" id="KW-0175">Coiled coil</keyword>
<evidence type="ECO:0000256" key="1">
    <source>
        <dbReference type="ARBA" id="ARBA00004123"/>
    </source>
</evidence>
<comment type="caution">
    <text evidence="9">The sequence shown here is derived from an EMBL/GenBank/DDBJ whole genome shotgun (WGS) entry which is preliminary data.</text>
</comment>
<accession>A0ABD3A8F3</accession>
<keyword evidence="3" id="KW-0238">DNA-binding</keyword>
<gene>
    <name evidence="9" type="ORF">ACH5RR_011426</name>
</gene>
<feature type="domain" description="TF-B3" evidence="8">
    <location>
        <begin position="167"/>
        <end position="258"/>
    </location>
</feature>
<reference evidence="9 10" key="1">
    <citation type="submission" date="2024-11" db="EMBL/GenBank/DDBJ databases">
        <title>A near-complete genome assembly of Cinchona calisaya.</title>
        <authorList>
            <person name="Lian D.C."/>
            <person name="Zhao X.W."/>
            <person name="Wei L."/>
        </authorList>
    </citation>
    <scope>NUCLEOTIDE SEQUENCE [LARGE SCALE GENOMIC DNA]</scope>
    <source>
        <tissue evidence="9">Nenye</tissue>
    </source>
</reference>
<proteinExistence type="predicted"/>
<feature type="coiled-coil region" evidence="6">
    <location>
        <begin position="478"/>
        <end position="505"/>
    </location>
</feature>
<dbReference type="AlphaFoldDB" id="A0ABD3A8F3"/>
<dbReference type="PANTHER" id="PTHR31391">
    <property type="entry name" value="B3 DOMAIN-CONTAINING PROTEIN OS11G0197600-RELATED"/>
    <property type="match status" value="1"/>
</dbReference>
<keyword evidence="10" id="KW-1185">Reference proteome</keyword>
<dbReference type="PANTHER" id="PTHR31391:SF135">
    <property type="entry name" value="B3 DOMAIN-CONTAINING PROTEIN OS01G0234100-LIKE ISOFORM X1"/>
    <property type="match status" value="1"/>
</dbReference>
<name>A0ABD3A8F3_9GENT</name>
<dbReference type="GO" id="GO:0003677">
    <property type="term" value="F:DNA binding"/>
    <property type="evidence" value="ECO:0007669"/>
    <property type="project" value="UniProtKB-KW"/>
</dbReference>
<evidence type="ECO:0000256" key="5">
    <source>
        <dbReference type="ARBA" id="ARBA00023242"/>
    </source>
</evidence>
<evidence type="ECO:0000256" key="4">
    <source>
        <dbReference type="ARBA" id="ARBA00023163"/>
    </source>
</evidence>
<dbReference type="SMART" id="SM01019">
    <property type="entry name" value="B3"/>
    <property type="match status" value="1"/>
</dbReference>
<evidence type="ECO:0000313" key="9">
    <source>
        <dbReference type="EMBL" id="KAL3526770.1"/>
    </source>
</evidence>
<dbReference type="InterPro" id="IPR015300">
    <property type="entry name" value="DNA-bd_pseudobarrel_sf"/>
</dbReference>
<feature type="compositionally biased region" description="Basic and acidic residues" evidence="7">
    <location>
        <begin position="123"/>
        <end position="135"/>
    </location>
</feature>
<dbReference type="SUPFAM" id="SSF101936">
    <property type="entry name" value="DNA-binding pseudobarrel domain"/>
    <property type="match status" value="1"/>
</dbReference>
<keyword evidence="4" id="KW-0804">Transcription</keyword>
<dbReference type="EMBL" id="JBJUIK010000005">
    <property type="protein sequence ID" value="KAL3526770.1"/>
    <property type="molecule type" value="Genomic_DNA"/>
</dbReference>
<feature type="compositionally biased region" description="Basic and acidic residues" evidence="7">
    <location>
        <begin position="21"/>
        <end position="36"/>
    </location>
</feature>
<dbReference type="InterPro" id="IPR044837">
    <property type="entry name" value="REM16-like"/>
</dbReference>
<evidence type="ECO:0000259" key="8">
    <source>
        <dbReference type="PROSITE" id="PS50863"/>
    </source>
</evidence>
<evidence type="ECO:0000256" key="3">
    <source>
        <dbReference type="ARBA" id="ARBA00023125"/>
    </source>
</evidence>
<dbReference type="GO" id="GO:0005634">
    <property type="term" value="C:nucleus"/>
    <property type="evidence" value="ECO:0007669"/>
    <property type="project" value="UniProtKB-SubCell"/>
</dbReference>
<feature type="compositionally biased region" description="Low complexity" evidence="7">
    <location>
        <begin position="53"/>
        <end position="70"/>
    </location>
</feature>
<keyword evidence="5" id="KW-0539">Nucleus</keyword>
<protein>
    <recommendedName>
        <fullName evidence="8">TF-B3 domain-containing protein</fullName>
    </recommendedName>
</protein>
<evidence type="ECO:0000256" key="6">
    <source>
        <dbReference type="SAM" id="Coils"/>
    </source>
</evidence>